<dbReference type="Pfam" id="PF01243">
    <property type="entry name" value="PNPOx_N"/>
    <property type="match status" value="1"/>
</dbReference>
<dbReference type="SUPFAM" id="SSF50475">
    <property type="entry name" value="FMN-binding split barrel"/>
    <property type="match status" value="1"/>
</dbReference>
<evidence type="ECO:0000313" key="2">
    <source>
        <dbReference type="EMBL" id="SFE99581.1"/>
    </source>
</evidence>
<dbReference type="PANTHER" id="PTHR42815">
    <property type="entry name" value="FAD-BINDING, PUTATIVE (AFU_ORTHOLOGUE AFUA_6G07600)-RELATED"/>
    <property type="match status" value="1"/>
</dbReference>
<gene>
    <name evidence="2" type="ORF">SAMN05192532_10878</name>
</gene>
<dbReference type="Proteomes" id="UP000199516">
    <property type="component" value="Unassembled WGS sequence"/>
</dbReference>
<dbReference type="AlphaFoldDB" id="A0A1I2F4V3"/>
<sequence>MDKIDFSKDALTSEEEIRTITGYPHEHVIKKEIAKLDKHCEAFIAQSPLYFLSTSHAKGTCDVSPRGDQPNNVIVLNEHQLVLPERPGNRRADSLLNILSNQHVGLVFLIPGLHEVLRINGKATIIKNDDILEKMSLDGKAPLLGIGVDVEECFIHCARALKRSGIWDQATWDDKDELPSSMDIFRAHLEINGVKLQR</sequence>
<dbReference type="InterPro" id="IPR011576">
    <property type="entry name" value="Pyridox_Oxase_N"/>
</dbReference>
<name>A0A1I2F4V3_9BACI</name>
<proteinExistence type="predicted"/>
<dbReference type="Gene3D" id="2.30.110.10">
    <property type="entry name" value="Electron Transport, Fmn-binding Protein, Chain A"/>
    <property type="match status" value="1"/>
</dbReference>
<evidence type="ECO:0000313" key="3">
    <source>
        <dbReference type="Proteomes" id="UP000199516"/>
    </source>
</evidence>
<accession>A0A1I2F4V3</accession>
<feature type="domain" description="Pyridoxamine 5'-phosphate oxidase N-terminal" evidence="1">
    <location>
        <begin position="36"/>
        <end position="138"/>
    </location>
</feature>
<dbReference type="EMBL" id="FONT01000008">
    <property type="protein sequence ID" value="SFE99581.1"/>
    <property type="molecule type" value="Genomic_DNA"/>
</dbReference>
<dbReference type="RefSeq" id="WP_091663561.1">
    <property type="nucleotide sequence ID" value="NZ_FONT01000008.1"/>
</dbReference>
<keyword evidence="3" id="KW-1185">Reference proteome</keyword>
<dbReference type="NCBIfam" id="TIGR04025">
    <property type="entry name" value="PPOX_FMN_DR2398"/>
    <property type="match status" value="1"/>
</dbReference>
<dbReference type="STRING" id="930128.SAMN05192532_10878"/>
<organism evidence="2 3">
    <name type="scientific">Alteribacillus iranensis</name>
    <dbReference type="NCBI Taxonomy" id="930128"/>
    <lineage>
        <taxon>Bacteria</taxon>
        <taxon>Bacillati</taxon>
        <taxon>Bacillota</taxon>
        <taxon>Bacilli</taxon>
        <taxon>Bacillales</taxon>
        <taxon>Bacillaceae</taxon>
        <taxon>Alteribacillus</taxon>
    </lineage>
</organism>
<dbReference type="InterPro" id="IPR012349">
    <property type="entry name" value="Split_barrel_FMN-bd"/>
</dbReference>
<dbReference type="OrthoDB" id="9796486at2"/>
<dbReference type="PANTHER" id="PTHR42815:SF2">
    <property type="entry name" value="FAD-BINDING, PUTATIVE (AFU_ORTHOLOGUE AFUA_6G07600)-RELATED"/>
    <property type="match status" value="1"/>
</dbReference>
<dbReference type="InterPro" id="IPR024029">
    <property type="entry name" value="Pyridox_Oxase_FMN-dep"/>
</dbReference>
<protein>
    <recommendedName>
        <fullName evidence="1">Pyridoxamine 5'-phosphate oxidase N-terminal domain-containing protein</fullName>
    </recommendedName>
</protein>
<reference evidence="2 3" key="1">
    <citation type="submission" date="2016-10" db="EMBL/GenBank/DDBJ databases">
        <authorList>
            <person name="de Groot N.N."/>
        </authorList>
    </citation>
    <scope>NUCLEOTIDE SEQUENCE [LARGE SCALE GENOMIC DNA]</scope>
    <source>
        <strain evidence="2 3">DSM 23995</strain>
    </source>
</reference>
<evidence type="ECO:0000259" key="1">
    <source>
        <dbReference type="Pfam" id="PF01243"/>
    </source>
</evidence>